<keyword evidence="4 6" id="KW-1133">Transmembrane helix</keyword>
<evidence type="ECO:0000256" key="6">
    <source>
        <dbReference type="SAM" id="Phobius"/>
    </source>
</evidence>
<evidence type="ECO:0000313" key="8">
    <source>
        <dbReference type="EMBL" id="QIQ22247.1"/>
    </source>
</evidence>
<evidence type="ECO:0000256" key="2">
    <source>
        <dbReference type="ARBA" id="ARBA00007362"/>
    </source>
</evidence>
<evidence type="ECO:0000259" key="7">
    <source>
        <dbReference type="Pfam" id="PF00892"/>
    </source>
</evidence>
<feature type="transmembrane region" description="Helical" evidence="6">
    <location>
        <begin position="68"/>
        <end position="88"/>
    </location>
</feature>
<accession>A0A6G9IEJ3</accession>
<feature type="transmembrane region" description="Helical" evidence="6">
    <location>
        <begin position="94"/>
        <end position="112"/>
    </location>
</feature>
<dbReference type="PANTHER" id="PTHR32322">
    <property type="entry name" value="INNER MEMBRANE TRANSPORTER"/>
    <property type="match status" value="1"/>
</dbReference>
<keyword evidence="9" id="KW-1185">Reference proteome</keyword>
<feature type="transmembrane region" description="Helical" evidence="6">
    <location>
        <begin position="175"/>
        <end position="192"/>
    </location>
</feature>
<dbReference type="SUPFAM" id="SSF103481">
    <property type="entry name" value="Multidrug resistance efflux transporter EmrE"/>
    <property type="match status" value="2"/>
</dbReference>
<evidence type="ECO:0000256" key="1">
    <source>
        <dbReference type="ARBA" id="ARBA00004141"/>
    </source>
</evidence>
<keyword evidence="5 6" id="KW-0472">Membrane</keyword>
<dbReference type="InterPro" id="IPR050638">
    <property type="entry name" value="AA-Vitamin_Transporters"/>
</dbReference>
<dbReference type="InParanoid" id="A0A6G9IEJ3"/>
<feature type="transmembrane region" description="Helical" evidence="6">
    <location>
        <begin position="234"/>
        <end position="254"/>
    </location>
</feature>
<comment type="subcellular location">
    <subcellularLocation>
        <location evidence="1">Membrane</location>
        <topology evidence="1">Multi-pass membrane protein</topology>
    </subcellularLocation>
</comment>
<dbReference type="GO" id="GO:0016020">
    <property type="term" value="C:membrane"/>
    <property type="evidence" value="ECO:0007669"/>
    <property type="project" value="UniProtKB-SubCell"/>
</dbReference>
<dbReference type="InterPro" id="IPR037185">
    <property type="entry name" value="EmrE-like"/>
</dbReference>
<reference evidence="8 9" key="1">
    <citation type="submission" date="2020-03" db="EMBL/GenBank/DDBJ databases">
        <title>Complete genome sequence of Orbus sp. IPMB12 (BCRC 80908).</title>
        <authorList>
            <person name="Lo W.-S."/>
            <person name="Chang T.-H."/>
            <person name="Kuo C.-H."/>
        </authorList>
    </citation>
    <scope>NUCLEOTIDE SEQUENCE [LARGE SCALE GENOMIC DNA]</scope>
    <source>
        <strain evidence="8 9">IPMB12</strain>
    </source>
</reference>
<dbReference type="RefSeq" id="WP_166917543.1">
    <property type="nucleotide sequence ID" value="NZ_CP050253.1"/>
</dbReference>
<dbReference type="AlphaFoldDB" id="A0A6G9IEJ3"/>
<feature type="transmembrane region" description="Helical" evidence="6">
    <location>
        <begin position="204"/>
        <end position="222"/>
    </location>
</feature>
<evidence type="ECO:0000256" key="5">
    <source>
        <dbReference type="ARBA" id="ARBA00023136"/>
    </source>
</evidence>
<gene>
    <name evidence="8" type="ORF">IPMB12_11420</name>
</gene>
<keyword evidence="3 6" id="KW-0812">Transmembrane</keyword>
<evidence type="ECO:0000313" key="9">
    <source>
        <dbReference type="Proteomes" id="UP000501168"/>
    </source>
</evidence>
<feature type="domain" description="EamA" evidence="7">
    <location>
        <begin position="145"/>
        <end position="276"/>
    </location>
</feature>
<evidence type="ECO:0000256" key="3">
    <source>
        <dbReference type="ARBA" id="ARBA00022692"/>
    </source>
</evidence>
<evidence type="ECO:0000256" key="4">
    <source>
        <dbReference type="ARBA" id="ARBA00022989"/>
    </source>
</evidence>
<dbReference type="InterPro" id="IPR000620">
    <property type="entry name" value="EamA_dom"/>
</dbReference>
<dbReference type="PANTHER" id="PTHR32322:SF2">
    <property type="entry name" value="EAMA DOMAIN-CONTAINING PROTEIN"/>
    <property type="match status" value="1"/>
</dbReference>
<name>A0A6G9IEJ3_9GAMM</name>
<dbReference type="FunCoup" id="A0A6G9IEJ3">
    <property type="interactions" value="53"/>
</dbReference>
<protein>
    <submittedName>
        <fullName evidence="8">EamA family transporter</fullName>
    </submittedName>
</protein>
<sequence length="303" mass="32919">MKRVSLAIWPILLLLVSMSSVQGSASLAKYLFPVLGPAGMTAWRLVFSCIMLSLVFKPWKKKITKQAALPIVIYGIALGCMNLSFYYAIQRIPLGVTVAIELIGPISVAMFMSRRLWDFVWLGLAVFGLVMLLPLHEASADLDPIGILLALIAGAGWASYIVFGRWAGSVHGSSSVALGTMIAMLFVFPLGVWTSGDVMFSPDIIPMAFLVAFLASALPYGIEMIVMPRLPAQTFSTLMSLSPVLASLSGFIFLSERLSTIQWFAIVCIVISSVGTVLSINRRKPPVLKETDNQELAEVSNNK</sequence>
<dbReference type="KEGG" id="orb:IPMB12_11420"/>
<feature type="transmembrane region" description="Helical" evidence="6">
    <location>
        <begin position="142"/>
        <end position="163"/>
    </location>
</feature>
<feature type="transmembrane region" description="Helical" evidence="6">
    <location>
        <begin position="38"/>
        <end position="56"/>
    </location>
</feature>
<comment type="similarity">
    <text evidence="2">Belongs to the EamA transporter family.</text>
</comment>
<feature type="transmembrane region" description="Helical" evidence="6">
    <location>
        <begin position="119"/>
        <end position="136"/>
    </location>
</feature>
<dbReference type="Proteomes" id="UP000501168">
    <property type="component" value="Chromosome"/>
</dbReference>
<proteinExistence type="inferred from homology"/>
<dbReference type="Pfam" id="PF00892">
    <property type="entry name" value="EamA"/>
    <property type="match status" value="1"/>
</dbReference>
<feature type="transmembrane region" description="Helical" evidence="6">
    <location>
        <begin position="260"/>
        <end position="280"/>
    </location>
</feature>
<dbReference type="EMBL" id="CP050253">
    <property type="protein sequence ID" value="QIQ22247.1"/>
    <property type="molecule type" value="Genomic_DNA"/>
</dbReference>
<organism evidence="8 9">
    <name type="scientific">Zophobihabitans entericus</name>
    <dbReference type="NCBI Taxonomy" id="1635327"/>
    <lineage>
        <taxon>Bacteria</taxon>
        <taxon>Pseudomonadati</taxon>
        <taxon>Pseudomonadota</taxon>
        <taxon>Gammaproteobacteria</taxon>
        <taxon>Orbales</taxon>
        <taxon>Orbaceae</taxon>
        <taxon>Zophobihabitans</taxon>
    </lineage>
</organism>